<gene>
    <name evidence="1" type="ORF">RF55_13891</name>
</gene>
<dbReference type="OrthoDB" id="7549271at2759"/>
<dbReference type="EMBL" id="LBMM01011197">
    <property type="protein sequence ID" value="KMQ86974.1"/>
    <property type="molecule type" value="Genomic_DNA"/>
</dbReference>
<evidence type="ECO:0000313" key="2">
    <source>
        <dbReference type="Proteomes" id="UP000036403"/>
    </source>
</evidence>
<reference evidence="1 2" key="1">
    <citation type="submission" date="2015-04" db="EMBL/GenBank/DDBJ databases">
        <title>Lasius niger genome sequencing.</title>
        <authorList>
            <person name="Konorov E.A."/>
            <person name="Nikitin M.A."/>
            <person name="Kirill M.V."/>
            <person name="Chang P."/>
        </authorList>
    </citation>
    <scope>NUCLEOTIDE SEQUENCE [LARGE SCALE GENOMIC DNA]</scope>
    <source>
        <tissue evidence="1">Whole</tissue>
    </source>
</reference>
<organism evidence="1 2">
    <name type="scientific">Lasius niger</name>
    <name type="common">Black garden ant</name>
    <dbReference type="NCBI Taxonomy" id="67767"/>
    <lineage>
        <taxon>Eukaryota</taxon>
        <taxon>Metazoa</taxon>
        <taxon>Ecdysozoa</taxon>
        <taxon>Arthropoda</taxon>
        <taxon>Hexapoda</taxon>
        <taxon>Insecta</taxon>
        <taxon>Pterygota</taxon>
        <taxon>Neoptera</taxon>
        <taxon>Endopterygota</taxon>
        <taxon>Hymenoptera</taxon>
        <taxon>Apocrita</taxon>
        <taxon>Aculeata</taxon>
        <taxon>Formicoidea</taxon>
        <taxon>Formicidae</taxon>
        <taxon>Formicinae</taxon>
        <taxon>Lasius</taxon>
        <taxon>Lasius</taxon>
    </lineage>
</organism>
<dbReference type="AlphaFoldDB" id="A0A0J7K9L6"/>
<dbReference type="PaxDb" id="67767-A0A0J7K9L6"/>
<keyword evidence="2" id="KW-1185">Reference proteome</keyword>
<protein>
    <submittedName>
        <fullName evidence="1">Uncharacterized protein</fullName>
    </submittedName>
</protein>
<dbReference type="Proteomes" id="UP000036403">
    <property type="component" value="Unassembled WGS sequence"/>
</dbReference>
<comment type="caution">
    <text evidence="1">The sequence shown here is derived from an EMBL/GenBank/DDBJ whole genome shotgun (WGS) entry which is preliminary data.</text>
</comment>
<name>A0A0J7K9L6_LASNI</name>
<evidence type="ECO:0000313" key="1">
    <source>
        <dbReference type="EMBL" id="KMQ86974.1"/>
    </source>
</evidence>
<accession>A0A0J7K9L6</accession>
<sequence length="221" mass="25117">MYSTERSSNSSAGRRMNYYMPRRDETPTCENKCDDVPVGPRAVRILGRRYALTVTEFKFLEIGIKVDPPSYVEIAIGDHRGKQLLLSLETWKGLYEQRHNIHNLLRNDSTEAYSSISVGPLIVRFHTINDTKLISLESSDVRMMMIESTLQRMFELDPCIDITFDRLARLTGTVDAKFTQFSNVASTVTDPKEVANVIRASDTFNKHQLVDCELVALAFTS</sequence>
<proteinExistence type="predicted"/>